<gene>
    <name evidence="2" type="ORF">APLA_LOCUS751</name>
</gene>
<dbReference type="AlphaFoldDB" id="A0A8S0YPC7"/>
<organism evidence="2 3">
    <name type="scientific">Arctia plantaginis</name>
    <name type="common">Wood tiger moth</name>
    <name type="synonym">Phalaena plantaginis</name>
    <dbReference type="NCBI Taxonomy" id="874455"/>
    <lineage>
        <taxon>Eukaryota</taxon>
        <taxon>Metazoa</taxon>
        <taxon>Ecdysozoa</taxon>
        <taxon>Arthropoda</taxon>
        <taxon>Hexapoda</taxon>
        <taxon>Insecta</taxon>
        <taxon>Pterygota</taxon>
        <taxon>Neoptera</taxon>
        <taxon>Endopterygota</taxon>
        <taxon>Lepidoptera</taxon>
        <taxon>Glossata</taxon>
        <taxon>Ditrysia</taxon>
        <taxon>Noctuoidea</taxon>
        <taxon>Erebidae</taxon>
        <taxon>Arctiinae</taxon>
        <taxon>Arctia</taxon>
    </lineage>
</organism>
<feature type="compositionally biased region" description="Polar residues" evidence="1">
    <location>
        <begin position="98"/>
        <end position="114"/>
    </location>
</feature>
<dbReference type="Proteomes" id="UP000494256">
    <property type="component" value="Unassembled WGS sequence"/>
</dbReference>
<feature type="compositionally biased region" description="Polar residues" evidence="1">
    <location>
        <begin position="126"/>
        <end position="136"/>
    </location>
</feature>
<protein>
    <submittedName>
        <fullName evidence="2">Uncharacterized protein</fullName>
    </submittedName>
</protein>
<comment type="caution">
    <text evidence="2">The sequence shown here is derived from an EMBL/GenBank/DDBJ whole genome shotgun (WGS) entry which is preliminary data.</text>
</comment>
<proteinExistence type="predicted"/>
<sequence>MRRYIIPTCLNDFLDALNIKRQNVAGVFTNLPIYQFKFAVSKLYRLFNEVRNRKKKIAVSEVHVWLVCCMCSRCIEPSGAWSAASVLSPIVCQGSGGSTTPDTSPHCDTNNTQKAIPRHIPDGTPELTNSVINSPNESDHFTSVCR</sequence>
<evidence type="ECO:0000256" key="1">
    <source>
        <dbReference type="SAM" id="MobiDB-lite"/>
    </source>
</evidence>
<dbReference type="OrthoDB" id="125347at2759"/>
<evidence type="ECO:0000313" key="2">
    <source>
        <dbReference type="EMBL" id="CAB3221281.1"/>
    </source>
</evidence>
<feature type="region of interest" description="Disordered" evidence="1">
    <location>
        <begin position="96"/>
        <end position="146"/>
    </location>
</feature>
<evidence type="ECO:0000313" key="3">
    <source>
        <dbReference type="Proteomes" id="UP000494256"/>
    </source>
</evidence>
<dbReference type="EMBL" id="CADEBD010000045">
    <property type="protein sequence ID" value="CAB3221281.1"/>
    <property type="molecule type" value="Genomic_DNA"/>
</dbReference>
<accession>A0A8S0YPC7</accession>
<name>A0A8S0YPC7_ARCPL</name>
<reference evidence="2 3" key="1">
    <citation type="submission" date="2020-04" db="EMBL/GenBank/DDBJ databases">
        <authorList>
            <person name="Wallbank WR R."/>
            <person name="Pardo Diaz C."/>
            <person name="Kozak K."/>
            <person name="Martin S."/>
            <person name="Jiggins C."/>
            <person name="Moest M."/>
            <person name="Warren A I."/>
            <person name="Byers J.R.P. K."/>
            <person name="Montejo-Kovacevich G."/>
            <person name="Yen C E."/>
        </authorList>
    </citation>
    <scope>NUCLEOTIDE SEQUENCE [LARGE SCALE GENOMIC DNA]</scope>
</reference>